<dbReference type="Pfam" id="PF01098">
    <property type="entry name" value="FTSW_RODA_SPOVE"/>
    <property type="match status" value="2"/>
</dbReference>
<dbReference type="GO" id="GO:0051301">
    <property type="term" value="P:cell division"/>
    <property type="evidence" value="ECO:0007669"/>
    <property type="project" value="InterPro"/>
</dbReference>
<comment type="pathway">
    <text evidence="6">Cell wall biogenesis; peptidoglycan biosynthesis.</text>
</comment>
<keyword evidence="6" id="KW-0808">Transferase</keyword>
<feature type="transmembrane region" description="Helical" evidence="6">
    <location>
        <begin position="67"/>
        <end position="86"/>
    </location>
</feature>
<dbReference type="NCBIfam" id="NF037961">
    <property type="entry name" value="RodA_shape"/>
    <property type="match status" value="1"/>
</dbReference>
<dbReference type="GO" id="GO:0005886">
    <property type="term" value="C:plasma membrane"/>
    <property type="evidence" value="ECO:0007669"/>
    <property type="project" value="UniProtKB-SubCell"/>
</dbReference>
<dbReference type="EMBL" id="DRLD01000128">
    <property type="protein sequence ID" value="HED09981.1"/>
    <property type="molecule type" value="Genomic_DNA"/>
</dbReference>
<dbReference type="GO" id="GO:0008360">
    <property type="term" value="P:regulation of cell shape"/>
    <property type="evidence" value="ECO:0007669"/>
    <property type="project" value="UniProtKB-KW"/>
</dbReference>
<keyword evidence="6" id="KW-0573">Peptidoglycan synthesis</keyword>
<sequence>MRLKIDYNIAILVALLLTIGLIAVYSATSSGSGESLYFQRQVMYAVTGFLIMLIMPYVSFRFIERASYLFYALAILMLVLVSVIGVKGFGAERWLAVGPVKIQPSEFAKMATVMAVARYLSDRGVNVNRLKAFFTVTVIIMVPFLLIIKQPDLGTSLVFLALYLPLLFWAGLNGFALFLIISPVITVLTSFNNWVLLVWLILISGFLYFSRKKWLILITIVSVHVGIGFATPYMWDQLHDYQKNRIETFLNPEHDPRGAGYQIIQSQVAIGSGGVWGKGFLNGTQTHLKFLPAQHTDFIFSVIAEEWGLVGVTAVLLLFLILLIYLIGLASTVKSRFASMTLVGVTAILFFHIFVNIGMTVGVAPVTGLPLPLISYGGSFLLSTMLMLGIVQNLSYNRYQM</sequence>
<dbReference type="GO" id="GO:0008955">
    <property type="term" value="F:peptidoglycan glycosyltransferase activity"/>
    <property type="evidence" value="ECO:0007669"/>
    <property type="project" value="UniProtKB-UniRule"/>
</dbReference>
<evidence type="ECO:0000256" key="4">
    <source>
        <dbReference type="ARBA" id="ARBA00022989"/>
    </source>
</evidence>
<dbReference type="NCBIfam" id="TIGR02210">
    <property type="entry name" value="rodA_shape"/>
    <property type="match status" value="1"/>
</dbReference>
<gene>
    <name evidence="6 7" type="primary">rodA</name>
    <name evidence="7" type="ORF">ENJ10_04790</name>
</gene>
<proteinExistence type="inferred from homology"/>
<comment type="caution">
    <text evidence="7">The sequence shown here is derived from an EMBL/GenBank/DDBJ whole genome shotgun (WGS) entry which is preliminary data.</text>
</comment>
<dbReference type="InterPro" id="IPR011923">
    <property type="entry name" value="RodA/MrdB"/>
</dbReference>
<feature type="transmembrane region" description="Helical" evidence="6">
    <location>
        <begin position="130"/>
        <end position="148"/>
    </location>
</feature>
<dbReference type="InterPro" id="IPR001182">
    <property type="entry name" value="FtsW/RodA"/>
</dbReference>
<dbReference type="HAMAP" id="MF_02079">
    <property type="entry name" value="PGT_RodA"/>
    <property type="match status" value="1"/>
</dbReference>
<dbReference type="Proteomes" id="UP000886005">
    <property type="component" value="Unassembled WGS sequence"/>
</dbReference>
<dbReference type="PANTHER" id="PTHR30474">
    <property type="entry name" value="CELL CYCLE PROTEIN"/>
    <property type="match status" value="1"/>
</dbReference>
<feature type="transmembrane region" description="Helical" evidence="6">
    <location>
        <begin position="160"/>
        <end position="185"/>
    </location>
</feature>
<organism evidence="7">
    <name type="scientific">Caldithrix abyssi</name>
    <dbReference type="NCBI Taxonomy" id="187145"/>
    <lineage>
        <taxon>Bacteria</taxon>
        <taxon>Pseudomonadati</taxon>
        <taxon>Calditrichota</taxon>
        <taxon>Calditrichia</taxon>
        <taxon>Calditrichales</taxon>
        <taxon>Calditrichaceae</taxon>
        <taxon>Caldithrix</taxon>
    </lineage>
</organism>
<keyword evidence="6" id="KW-1003">Cell membrane</keyword>
<feature type="transmembrane region" description="Helical" evidence="6">
    <location>
        <begin position="373"/>
        <end position="391"/>
    </location>
</feature>
<keyword evidence="4 6" id="KW-1133">Transmembrane helix</keyword>
<evidence type="ECO:0000256" key="3">
    <source>
        <dbReference type="ARBA" id="ARBA00022960"/>
    </source>
</evidence>
<feature type="transmembrane region" description="Helical" evidence="6">
    <location>
        <begin position="214"/>
        <end position="235"/>
    </location>
</feature>
<name>A0A7V1LL29_CALAY</name>
<comment type="subcellular location">
    <subcellularLocation>
        <location evidence="6">Cell membrane</location>
        <topology evidence="6">Multi-pass membrane protein</topology>
    </subcellularLocation>
    <subcellularLocation>
        <location evidence="1">Membrane</location>
        <topology evidence="1">Multi-pass membrane protein</topology>
    </subcellularLocation>
</comment>
<keyword evidence="6" id="KW-0961">Cell wall biogenesis/degradation</keyword>
<dbReference type="GO" id="GO:0015648">
    <property type="term" value="F:lipid-linked peptidoglycan transporter activity"/>
    <property type="evidence" value="ECO:0007669"/>
    <property type="project" value="TreeGrafter"/>
</dbReference>
<dbReference type="GO" id="GO:0071555">
    <property type="term" value="P:cell wall organization"/>
    <property type="evidence" value="ECO:0007669"/>
    <property type="project" value="UniProtKB-KW"/>
</dbReference>
<dbReference type="EC" id="2.4.99.28" evidence="6"/>
<evidence type="ECO:0000256" key="5">
    <source>
        <dbReference type="ARBA" id="ARBA00023136"/>
    </source>
</evidence>
<accession>A0A7V1LL29</accession>
<dbReference type="GO" id="GO:0009252">
    <property type="term" value="P:peptidoglycan biosynthetic process"/>
    <property type="evidence" value="ECO:0007669"/>
    <property type="project" value="UniProtKB-UniRule"/>
</dbReference>
<keyword evidence="2 6" id="KW-0812">Transmembrane</keyword>
<evidence type="ECO:0000313" key="7">
    <source>
        <dbReference type="EMBL" id="HED09981.1"/>
    </source>
</evidence>
<evidence type="ECO:0000256" key="2">
    <source>
        <dbReference type="ARBA" id="ARBA00022692"/>
    </source>
</evidence>
<feature type="transmembrane region" description="Helical" evidence="6">
    <location>
        <begin position="342"/>
        <end position="367"/>
    </location>
</feature>
<keyword evidence="3 6" id="KW-0133">Cell shape</keyword>
<feature type="transmembrane region" description="Helical" evidence="6">
    <location>
        <begin position="42"/>
        <end position="60"/>
    </location>
</feature>
<dbReference type="UniPathway" id="UPA00219"/>
<protein>
    <recommendedName>
        <fullName evidence="6">Peptidoglycan glycosyltransferase RodA</fullName>
        <shortName evidence="6">PGT</shortName>
        <ecNumber evidence="6">2.4.99.28</ecNumber>
    </recommendedName>
    <alternativeName>
        <fullName evidence="6">Cell elongation protein RodA</fullName>
    </alternativeName>
    <alternativeName>
        <fullName evidence="6">Cell wall polymerase</fullName>
    </alternativeName>
    <alternativeName>
        <fullName evidence="6">Peptidoglycan polymerase</fullName>
        <shortName evidence="6">PG polymerase</shortName>
    </alternativeName>
</protein>
<comment type="similarity">
    <text evidence="6">Belongs to the SEDS family. MrdB/RodA subfamily.</text>
</comment>
<comment type="function">
    <text evidence="6">Peptidoglycan polymerase that is essential for cell wall elongation.</text>
</comment>
<dbReference type="AlphaFoldDB" id="A0A7V1LL29"/>
<feature type="transmembrane region" description="Helical" evidence="6">
    <location>
        <begin position="191"/>
        <end position="209"/>
    </location>
</feature>
<keyword evidence="6" id="KW-0328">Glycosyltransferase</keyword>
<keyword evidence="5 6" id="KW-0472">Membrane</keyword>
<comment type="catalytic activity">
    <reaction evidence="6">
        <text>[GlcNAc-(1-&gt;4)-Mur2Ac(oyl-L-Ala-gamma-D-Glu-L-Lys-D-Ala-D-Ala)](n)-di-trans,octa-cis-undecaprenyl diphosphate + beta-D-GlcNAc-(1-&gt;4)-Mur2Ac(oyl-L-Ala-gamma-D-Glu-L-Lys-D-Ala-D-Ala)-di-trans,octa-cis-undecaprenyl diphosphate = [GlcNAc-(1-&gt;4)-Mur2Ac(oyl-L-Ala-gamma-D-Glu-L-Lys-D-Ala-D-Ala)](n+1)-di-trans,octa-cis-undecaprenyl diphosphate + di-trans,octa-cis-undecaprenyl diphosphate + H(+)</text>
        <dbReference type="Rhea" id="RHEA:23708"/>
        <dbReference type="Rhea" id="RHEA-COMP:9602"/>
        <dbReference type="Rhea" id="RHEA-COMP:9603"/>
        <dbReference type="ChEBI" id="CHEBI:15378"/>
        <dbReference type="ChEBI" id="CHEBI:58405"/>
        <dbReference type="ChEBI" id="CHEBI:60033"/>
        <dbReference type="ChEBI" id="CHEBI:78435"/>
        <dbReference type="EC" id="2.4.99.28"/>
    </reaction>
</comment>
<dbReference type="GO" id="GO:0032153">
    <property type="term" value="C:cell division site"/>
    <property type="evidence" value="ECO:0007669"/>
    <property type="project" value="TreeGrafter"/>
</dbReference>
<evidence type="ECO:0000256" key="1">
    <source>
        <dbReference type="ARBA" id="ARBA00004141"/>
    </source>
</evidence>
<reference evidence="7" key="1">
    <citation type="journal article" date="2020" name="mSystems">
        <title>Genome- and Community-Level Interaction Insights into Carbon Utilization and Element Cycling Functions of Hydrothermarchaeota in Hydrothermal Sediment.</title>
        <authorList>
            <person name="Zhou Z."/>
            <person name="Liu Y."/>
            <person name="Xu W."/>
            <person name="Pan J."/>
            <person name="Luo Z.H."/>
            <person name="Li M."/>
        </authorList>
    </citation>
    <scope>NUCLEOTIDE SEQUENCE [LARGE SCALE GENOMIC DNA]</scope>
    <source>
        <strain evidence="7">HyVt-456</strain>
    </source>
</reference>
<feature type="transmembrane region" description="Helical" evidence="6">
    <location>
        <begin position="307"/>
        <end position="330"/>
    </location>
</feature>
<evidence type="ECO:0000256" key="6">
    <source>
        <dbReference type="HAMAP-Rule" id="MF_02079"/>
    </source>
</evidence>
<dbReference type="PANTHER" id="PTHR30474:SF1">
    <property type="entry name" value="PEPTIDOGLYCAN GLYCOSYLTRANSFERASE MRDB"/>
    <property type="match status" value="1"/>
</dbReference>